<dbReference type="Proteomes" id="UP000315133">
    <property type="component" value="Unassembled WGS sequence"/>
</dbReference>
<dbReference type="Pfam" id="PF23544">
    <property type="entry name" value="AtuA_ferredoxin"/>
    <property type="match status" value="1"/>
</dbReference>
<organism evidence="2 3">
    <name type="scientific">Ornithinimicrobium humiphilum</name>
    <dbReference type="NCBI Taxonomy" id="125288"/>
    <lineage>
        <taxon>Bacteria</taxon>
        <taxon>Bacillati</taxon>
        <taxon>Actinomycetota</taxon>
        <taxon>Actinomycetes</taxon>
        <taxon>Micrococcales</taxon>
        <taxon>Ornithinimicrobiaceae</taxon>
        <taxon>Ornithinimicrobium</taxon>
    </lineage>
</organism>
<proteinExistence type="predicted"/>
<evidence type="ECO:0000259" key="1">
    <source>
        <dbReference type="Pfam" id="PF23544"/>
    </source>
</evidence>
<keyword evidence="3" id="KW-1185">Reference proteome</keyword>
<dbReference type="OrthoDB" id="21390at2"/>
<feature type="domain" description="AtuA-like ferredoxin-fold" evidence="1">
    <location>
        <begin position="7"/>
        <end position="99"/>
    </location>
</feature>
<evidence type="ECO:0000313" key="2">
    <source>
        <dbReference type="EMBL" id="TQM95897.1"/>
    </source>
</evidence>
<dbReference type="EMBL" id="VFPU01000001">
    <property type="protein sequence ID" value="TQM95897.1"/>
    <property type="molecule type" value="Genomic_DNA"/>
</dbReference>
<evidence type="ECO:0000313" key="3">
    <source>
        <dbReference type="Proteomes" id="UP000315133"/>
    </source>
</evidence>
<name>A0A543KLF5_9MICO</name>
<accession>A0A543KLF5</accession>
<reference evidence="2 3" key="1">
    <citation type="submission" date="2019-06" db="EMBL/GenBank/DDBJ databases">
        <title>Sequencing the genomes of 1000 actinobacteria strains.</title>
        <authorList>
            <person name="Klenk H.-P."/>
        </authorList>
    </citation>
    <scope>NUCLEOTIDE SEQUENCE [LARGE SCALE GENOMIC DNA]</scope>
    <source>
        <strain evidence="2 3">DSM 12362</strain>
    </source>
</reference>
<sequence length="104" mass="10779">MSPSRILDDVADVRTGDKGDTLVVAVVVRDPGDYETVLRALSPGRVATHFGELLTGEISRTELPQLEAVVLLLPGVLGGGVTGAPVLDGHGKTLSSYVAMLALD</sequence>
<dbReference type="InterPro" id="IPR056362">
    <property type="entry name" value="AtuA-like_ferredoxin_dom"/>
</dbReference>
<protein>
    <recommendedName>
        <fullName evidence="1">AtuA-like ferredoxin-fold domain-containing protein</fullName>
    </recommendedName>
</protein>
<comment type="caution">
    <text evidence="2">The sequence shown here is derived from an EMBL/GenBank/DDBJ whole genome shotgun (WGS) entry which is preliminary data.</text>
</comment>
<gene>
    <name evidence="2" type="ORF">FB476_0747</name>
</gene>
<dbReference type="RefSeq" id="WP_141817589.1">
    <property type="nucleotide sequence ID" value="NZ_BAAAIL010000003.1"/>
</dbReference>
<dbReference type="AlphaFoldDB" id="A0A543KLF5"/>